<reference evidence="2 3" key="1">
    <citation type="journal article" date="2019" name="Int. J. Syst. Evol. Microbiol.">
        <title>The Global Catalogue of Microorganisms (GCM) 10K type strain sequencing project: providing services to taxonomists for standard genome sequencing and annotation.</title>
        <authorList>
            <consortium name="The Broad Institute Genomics Platform"/>
            <consortium name="The Broad Institute Genome Sequencing Center for Infectious Disease"/>
            <person name="Wu L."/>
            <person name="Ma J."/>
        </authorList>
    </citation>
    <scope>NUCLEOTIDE SEQUENCE [LARGE SCALE GENOMIC DNA]</scope>
    <source>
        <strain evidence="2 3">CGMCC 1.3240</strain>
    </source>
</reference>
<feature type="region of interest" description="Disordered" evidence="1">
    <location>
        <begin position="21"/>
        <end position="42"/>
    </location>
</feature>
<organism evidence="2 3">
    <name type="scientific">Halalkalicoccus tibetensis</name>
    <dbReference type="NCBI Taxonomy" id="175632"/>
    <lineage>
        <taxon>Archaea</taxon>
        <taxon>Methanobacteriati</taxon>
        <taxon>Methanobacteriota</taxon>
        <taxon>Stenosarchaea group</taxon>
        <taxon>Halobacteria</taxon>
        <taxon>Halobacteriales</taxon>
        <taxon>Halococcaceae</taxon>
        <taxon>Halalkalicoccus</taxon>
    </lineage>
</organism>
<dbReference type="RefSeq" id="WP_340604127.1">
    <property type="nucleotide sequence ID" value="NZ_JBBMXV010000003.1"/>
</dbReference>
<evidence type="ECO:0000313" key="3">
    <source>
        <dbReference type="Proteomes" id="UP001596312"/>
    </source>
</evidence>
<sequence>MVDRRMSRFLRSKLREAGRQYEEARSSYRDGRDSGPEIDVPRDESGRARIVCRRHAERRAVALDAEDRPTCFEAGHPDCEGCVEDLHGGTIETW</sequence>
<accession>A0ABD5V449</accession>
<dbReference type="AlphaFoldDB" id="A0ABD5V449"/>
<keyword evidence="3" id="KW-1185">Reference proteome</keyword>
<gene>
    <name evidence="2" type="ORF">ACFQGH_10420</name>
</gene>
<dbReference type="Proteomes" id="UP001596312">
    <property type="component" value="Unassembled WGS sequence"/>
</dbReference>
<evidence type="ECO:0000313" key="2">
    <source>
        <dbReference type="EMBL" id="MFC6905606.1"/>
    </source>
</evidence>
<protein>
    <submittedName>
        <fullName evidence="2">Uncharacterized protein</fullName>
    </submittedName>
</protein>
<evidence type="ECO:0000256" key="1">
    <source>
        <dbReference type="SAM" id="MobiDB-lite"/>
    </source>
</evidence>
<dbReference type="Pfam" id="PF23367">
    <property type="entry name" value="DUF7091"/>
    <property type="match status" value="1"/>
</dbReference>
<comment type="caution">
    <text evidence="2">The sequence shown here is derived from an EMBL/GenBank/DDBJ whole genome shotgun (WGS) entry which is preliminary data.</text>
</comment>
<dbReference type="EMBL" id="JBHSXQ010000003">
    <property type="protein sequence ID" value="MFC6905606.1"/>
    <property type="molecule type" value="Genomic_DNA"/>
</dbReference>
<dbReference type="InterPro" id="IPR055517">
    <property type="entry name" value="DUF7091"/>
</dbReference>
<proteinExistence type="predicted"/>
<name>A0ABD5V449_9EURY</name>